<dbReference type="EMBL" id="AVBC01000035">
    <property type="protein sequence ID" value="ERL50988.1"/>
    <property type="molecule type" value="Genomic_DNA"/>
</dbReference>
<evidence type="ECO:0000313" key="2">
    <source>
        <dbReference type="Proteomes" id="UP000019113"/>
    </source>
</evidence>
<name>W1N639_9GAMM</name>
<proteinExistence type="predicted"/>
<comment type="caution">
    <text evidence="1">The sequence shown here is derived from an EMBL/GenBank/DDBJ whole genome shotgun (WGS) entry which is preliminary data.</text>
</comment>
<gene>
    <name evidence="1" type="ORF">BJB45_20560</name>
</gene>
<evidence type="ECO:0000313" key="1">
    <source>
        <dbReference type="EMBL" id="ERL50988.1"/>
    </source>
</evidence>
<reference evidence="1 2" key="1">
    <citation type="submission" date="2013-08" db="EMBL/GenBank/DDBJ databases">
        <title>draft genome of Halomonas huanghegensis, strain BJGMM-B45T.</title>
        <authorList>
            <person name="Miao C."/>
            <person name="Wan Y."/>
            <person name="Jin W."/>
        </authorList>
    </citation>
    <scope>NUCLEOTIDE SEQUENCE [LARGE SCALE GENOMIC DNA]</scope>
    <source>
        <strain evidence="1 2">BJGMM-B45</strain>
    </source>
</reference>
<dbReference type="Proteomes" id="UP000019113">
    <property type="component" value="Unassembled WGS sequence"/>
</dbReference>
<dbReference type="AlphaFoldDB" id="W1N639"/>
<organism evidence="1 2">
    <name type="scientific">Halomonas huangheensis</name>
    <dbReference type="NCBI Taxonomy" id="1178482"/>
    <lineage>
        <taxon>Bacteria</taxon>
        <taxon>Pseudomonadati</taxon>
        <taxon>Pseudomonadota</taxon>
        <taxon>Gammaproteobacteria</taxon>
        <taxon>Oceanospirillales</taxon>
        <taxon>Halomonadaceae</taxon>
        <taxon>Halomonas</taxon>
    </lineage>
</organism>
<accession>W1N639</accession>
<keyword evidence="2" id="KW-1185">Reference proteome</keyword>
<protein>
    <submittedName>
        <fullName evidence="1">Uncharacterized protein</fullName>
    </submittedName>
</protein>
<sequence length="70" mass="7583">MIHCRIYAEMLMNVGEIAGMIGMLIGKHSRESKPENCRSSGHYEKISGWNGADASAAHKKARLLAVAGLN</sequence>